<evidence type="ECO:0000313" key="3">
    <source>
        <dbReference type="Proteomes" id="UP001304071"/>
    </source>
</evidence>
<sequence length="137" mass="15294">MENKKVKWLIYTVLVGLIPILSRIFVWSVTEVGVVSLIMPADFIAFGLILHISNINEIEHLTDDEKSWKTIQNGTSIAFIAFYSVLFSLIMISESIPNLIDMGAIKFCTIGLSVVSFLISFSVFHRISKIAANEVTV</sequence>
<keyword evidence="1" id="KW-1133">Transmembrane helix</keyword>
<keyword evidence="1" id="KW-0812">Transmembrane</keyword>
<keyword evidence="1" id="KW-0472">Membrane</keyword>
<evidence type="ECO:0000313" key="2">
    <source>
        <dbReference type="EMBL" id="WPC73959.1"/>
    </source>
</evidence>
<reference evidence="2 3" key="1">
    <citation type="submission" date="2023-11" db="EMBL/GenBank/DDBJ databases">
        <title>Plant-associative lifestyle of Vibrio porteresiae and its evolutionary dynamics.</title>
        <authorList>
            <person name="Rameshkumar N."/>
            <person name="Kirti K."/>
        </authorList>
    </citation>
    <scope>NUCLEOTIDE SEQUENCE [LARGE SCALE GENOMIC DNA]</scope>
    <source>
        <strain evidence="2 3">MSSRF30</strain>
    </source>
</reference>
<name>A0ABZ0QBW5_9VIBR</name>
<organism evidence="2 3">
    <name type="scientific">Vibrio porteresiae DSM 19223</name>
    <dbReference type="NCBI Taxonomy" id="1123496"/>
    <lineage>
        <taxon>Bacteria</taxon>
        <taxon>Pseudomonadati</taxon>
        <taxon>Pseudomonadota</taxon>
        <taxon>Gammaproteobacteria</taxon>
        <taxon>Vibrionales</taxon>
        <taxon>Vibrionaceae</taxon>
        <taxon>Vibrio</taxon>
    </lineage>
</organism>
<evidence type="ECO:0000256" key="1">
    <source>
        <dbReference type="SAM" id="Phobius"/>
    </source>
</evidence>
<gene>
    <name evidence="2" type="ORF">R8Z52_01335</name>
</gene>
<feature type="transmembrane region" description="Helical" evidence="1">
    <location>
        <begin position="32"/>
        <end position="52"/>
    </location>
</feature>
<dbReference type="RefSeq" id="WP_261893967.1">
    <property type="nucleotide sequence ID" value="NZ_AP024895.1"/>
</dbReference>
<keyword evidence="3" id="KW-1185">Reference proteome</keyword>
<feature type="transmembrane region" description="Helical" evidence="1">
    <location>
        <begin position="73"/>
        <end position="92"/>
    </location>
</feature>
<protein>
    <recommendedName>
        <fullName evidence="4">DUF2178 domain-containing protein</fullName>
    </recommendedName>
</protein>
<proteinExistence type="predicted"/>
<accession>A0ABZ0QBW5</accession>
<dbReference type="EMBL" id="CP138203">
    <property type="protein sequence ID" value="WPC73959.1"/>
    <property type="molecule type" value="Genomic_DNA"/>
</dbReference>
<evidence type="ECO:0008006" key="4">
    <source>
        <dbReference type="Google" id="ProtNLM"/>
    </source>
</evidence>
<feature type="transmembrane region" description="Helical" evidence="1">
    <location>
        <begin position="104"/>
        <end position="124"/>
    </location>
</feature>
<dbReference type="Proteomes" id="UP001304071">
    <property type="component" value="Chromosome 1"/>
</dbReference>
<feature type="transmembrane region" description="Helical" evidence="1">
    <location>
        <begin position="9"/>
        <end position="26"/>
    </location>
</feature>